<keyword evidence="5 8" id="KW-0804">Transcription</keyword>
<sequence length="416" mass="46992">MEEEPPWKKLKLSLERPYKDDSGQPLPELLDITPDGQQIYRPREDPTAVVGTKLRRIFLERGTDFFEAQNGSRVFPPPQTRDASTQAEDATDGEKRAESTHAMTPEELYKLRGKDRSLRAAADLFKSAAEKMEDSRLAGERYWLDALKIRRENWGLIPAPLPLGSATGKGADKTSKDFLISFGLEEAPPAFRRRAIGRIAAMDSANTEHPLEFPLRQRTRLRASLTRTRSDGSKETRHSRLTHLNDGSLDGALRAAQAEVVEQEIFSVLIKEASSLPTASAEVSERLIVLDAAQNTELRFELVDSDCMALQQSEDADPLCDLIFMSSHILLLRAHAALKTRRLQKTSISRTVVAAPAAQPPSLLQPIIDMLQYREFWERVYLPGYTTIRWRTAAKLSWLPYKARRRAWWEAKSSSK</sequence>
<dbReference type="GO" id="GO:0070847">
    <property type="term" value="C:core mediator complex"/>
    <property type="evidence" value="ECO:0007669"/>
    <property type="project" value="TreeGrafter"/>
</dbReference>
<feature type="region of interest" description="Disordered" evidence="9">
    <location>
        <begin position="1"/>
        <end position="46"/>
    </location>
</feature>
<evidence type="ECO:0000313" key="11">
    <source>
        <dbReference type="Proteomes" id="UP000029665"/>
    </source>
</evidence>
<comment type="subcellular location">
    <subcellularLocation>
        <location evidence="1 8">Nucleus</location>
    </subcellularLocation>
</comment>
<dbReference type="PANTHER" id="PTHR13114">
    <property type="entry name" value="MEDIATOR OF RNA POLYMERASE II TRANSCRIPTION SUBUNIT 17"/>
    <property type="match status" value="1"/>
</dbReference>
<keyword evidence="11" id="KW-1185">Reference proteome</keyword>
<evidence type="ECO:0000313" key="10">
    <source>
        <dbReference type="EMBL" id="CDO75576.1"/>
    </source>
</evidence>
<keyword evidence="6 8" id="KW-0539">Nucleus</keyword>
<proteinExistence type="inferred from homology"/>
<dbReference type="GO" id="GO:0006357">
    <property type="term" value="P:regulation of transcription by RNA polymerase II"/>
    <property type="evidence" value="ECO:0007669"/>
    <property type="project" value="InterPro"/>
</dbReference>
<keyword evidence="8" id="KW-0010">Activator</keyword>
<evidence type="ECO:0000256" key="1">
    <source>
        <dbReference type="ARBA" id="ARBA00004123"/>
    </source>
</evidence>
<dbReference type="InterPro" id="IPR019313">
    <property type="entry name" value="Mediator_Med17"/>
</dbReference>
<dbReference type="EMBL" id="CCBP010000280">
    <property type="protein sequence ID" value="CDO75576.1"/>
    <property type="molecule type" value="Genomic_DNA"/>
</dbReference>
<feature type="compositionally biased region" description="Basic and acidic residues" evidence="9">
    <location>
        <begin position="12"/>
        <end position="22"/>
    </location>
</feature>
<evidence type="ECO:0000256" key="5">
    <source>
        <dbReference type="ARBA" id="ARBA00023163"/>
    </source>
</evidence>
<accession>A0A060SN05</accession>
<comment type="caution">
    <text evidence="10">The sequence shown here is derived from an EMBL/GenBank/DDBJ whole genome shotgun (WGS) entry which is preliminary data.</text>
</comment>
<dbReference type="Proteomes" id="UP000029665">
    <property type="component" value="Unassembled WGS sequence"/>
</dbReference>
<dbReference type="GO" id="GO:0016592">
    <property type="term" value="C:mediator complex"/>
    <property type="evidence" value="ECO:0007669"/>
    <property type="project" value="InterPro"/>
</dbReference>
<gene>
    <name evidence="8" type="primary">MED17</name>
    <name evidence="10" type="ORF">BN946_scf184858.g16</name>
</gene>
<dbReference type="OrthoDB" id="10251234at2759"/>
<dbReference type="PANTHER" id="PTHR13114:SF7">
    <property type="entry name" value="MEDIATOR OF RNA POLYMERASE II TRANSCRIPTION SUBUNIT 17"/>
    <property type="match status" value="1"/>
</dbReference>
<dbReference type="Pfam" id="PF10156">
    <property type="entry name" value="Med17"/>
    <property type="match status" value="1"/>
</dbReference>
<evidence type="ECO:0000256" key="3">
    <source>
        <dbReference type="ARBA" id="ARBA00019610"/>
    </source>
</evidence>
<evidence type="ECO:0000256" key="7">
    <source>
        <dbReference type="ARBA" id="ARBA00032014"/>
    </source>
</evidence>
<protein>
    <recommendedName>
        <fullName evidence="3 8">Mediator of RNA polymerase II transcription subunit 17</fullName>
    </recommendedName>
    <alternativeName>
        <fullName evidence="7 8">Mediator complex subunit 17</fullName>
    </alternativeName>
</protein>
<evidence type="ECO:0000256" key="4">
    <source>
        <dbReference type="ARBA" id="ARBA00023015"/>
    </source>
</evidence>
<organism evidence="10 11">
    <name type="scientific">Pycnoporus cinnabarinus</name>
    <name type="common">Cinnabar-red polypore</name>
    <name type="synonym">Trametes cinnabarina</name>
    <dbReference type="NCBI Taxonomy" id="5643"/>
    <lineage>
        <taxon>Eukaryota</taxon>
        <taxon>Fungi</taxon>
        <taxon>Dikarya</taxon>
        <taxon>Basidiomycota</taxon>
        <taxon>Agaricomycotina</taxon>
        <taxon>Agaricomycetes</taxon>
        <taxon>Polyporales</taxon>
        <taxon>Polyporaceae</taxon>
        <taxon>Trametes</taxon>
    </lineage>
</organism>
<evidence type="ECO:0000256" key="2">
    <source>
        <dbReference type="ARBA" id="ARBA00005635"/>
    </source>
</evidence>
<comment type="subunit">
    <text evidence="8">Component of the Mediator complex.</text>
</comment>
<evidence type="ECO:0000256" key="9">
    <source>
        <dbReference type="SAM" id="MobiDB-lite"/>
    </source>
</evidence>
<evidence type="ECO:0000256" key="6">
    <source>
        <dbReference type="ARBA" id="ARBA00023242"/>
    </source>
</evidence>
<evidence type="ECO:0000256" key="8">
    <source>
        <dbReference type="RuleBase" id="RU364140"/>
    </source>
</evidence>
<comment type="similarity">
    <text evidence="2 8">Belongs to the Mediator complex subunit 17 family.</text>
</comment>
<dbReference type="STRING" id="5643.A0A060SN05"/>
<comment type="function">
    <text evidence="8">Component of the Mediator complex, a coactivator involved in the regulated transcription of nearly all RNA polymerase II-dependent genes. Mediator functions as a bridge to convey information from gene-specific regulatory proteins to the basal RNA polymerase II transcription machinery. Mediator is recruited to promoters by direct interactions with regulatory proteins and serves as a scaffold for the assembly of a functional preinitiation complex with RNA polymerase II and the general transcription factors.</text>
</comment>
<name>A0A060SN05_PYCCI</name>
<dbReference type="GO" id="GO:0003712">
    <property type="term" value="F:transcription coregulator activity"/>
    <property type="evidence" value="ECO:0007669"/>
    <property type="project" value="InterPro"/>
</dbReference>
<keyword evidence="4 8" id="KW-0805">Transcription regulation</keyword>
<dbReference type="HOGENOM" id="CLU_011785_0_0_1"/>
<reference evidence="10" key="1">
    <citation type="submission" date="2014-01" db="EMBL/GenBank/DDBJ databases">
        <title>The genome of the white-rot fungus Pycnoporus cinnabarinus: a basidiomycete model with a versatile arsenal for lignocellulosic biomass breakdown.</title>
        <authorList>
            <person name="Levasseur A."/>
            <person name="Lomascolo A."/>
            <person name="Ruiz-Duenas F.J."/>
            <person name="Uzan E."/>
            <person name="Piumi F."/>
            <person name="Kues U."/>
            <person name="Ram A.F.J."/>
            <person name="Murat C."/>
            <person name="Haon M."/>
            <person name="Benoit I."/>
            <person name="Arfi Y."/>
            <person name="Chevret D."/>
            <person name="Drula E."/>
            <person name="Kwon M.J."/>
            <person name="Gouret P."/>
            <person name="Lesage-Meessen L."/>
            <person name="Lombard V."/>
            <person name="Mariette J."/>
            <person name="Noirot C."/>
            <person name="Park J."/>
            <person name="Patyshakuliyeva A."/>
            <person name="Wieneger R.A.B."/>
            <person name="Wosten H.A.B."/>
            <person name="Martin F."/>
            <person name="Coutinho P.M."/>
            <person name="de Vries R."/>
            <person name="Martinez A.T."/>
            <person name="Klopp C."/>
            <person name="Pontarotti P."/>
            <person name="Henrissat B."/>
            <person name="Record E."/>
        </authorList>
    </citation>
    <scope>NUCLEOTIDE SEQUENCE [LARGE SCALE GENOMIC DNA]</scope>
    <source>
        <strain evidence="10">BRFM137</strain>
    </source>
</reference>
<feature type="region of interest" description="Disordered" evidence="9">
    <location>
        <begin position="68"/>
        <end position="104"/>
    </location>
</feature>
<dbReference type="AlphaFoldDB" id="A0A060SN05"/>